<comment type="similarity">
    <text evidence="2 6">Belongs to the GMC oxidoreductase family.</text>
</comment>
<dbReference type="RefSeq" id="WP_128270201.1">
    <property type="nucleotide sequence ID" value="NZ_SAUW01000014.1"/>
</dbReference>
<evidence type="ECO:0000256" key="3">
    <source>
        <dbReference type="ARBA" id="ARBA00022630"/>
    </source>
</evidence>
<comment type="cofactor">
    <cofactor evidence="1 5">
        <name>FAD</name>
        <dbReference type="ChEBI" id="CHEBI:57692"/>
    </cofactor>
</comment>
<dbReference type="Gene3D" id="3.30.560.10">
    <property type="entry name" value="Glucose Oxidase, domain 3"/>
    <property type="match status" value="1"/>
</dbReference>
<dbReference type="InterPro" id="IPR036188">
    <property type="entry name" value="FAD/NAD-bd_sf"/>
</dbReference>
<proteinExistence type="inferred from homology"/>
<keyword evidence="4 5" id="KW-0274">FAD</keyword>
<dbReference type="SUPFAM" id="SSF54373">
    <property type="entry name" value="FAD-linked reductases, C-terminal domain"/>
    <property type="match status" value="1"/>
</dbReference>
<dbReference type="InterPro" id="IPR000172">
    <property type="entry name" value="GMC_OxRdtase_N"/>
</dbReference>
<dbReference type="GO" id="GO:0050660">
    <property type="term" value="F:flavin adenine dinucleotide binding"/>
    <property type="evidence" value="ECO:0007669"/>
    <property type="project" value="InterPro"/>
</dbReference>
<evidence type="ECO:0000259" key="8">
    <source>
        <dbReference type="PROSITE" id="PS00624"/>
    </source>
</evidence>
<evidence type="ECO:0000256" key="2">
    <source>
        <dbReference type="ARBA" id="ARBA00010790"/>
    </source>
</evidence>
<dbReference type="SUPFAM" id="SSF51905">
    <property type="entry name" value="FAD/NAD(P)-binding domain"/>
    <property type="match status" value="1"/>
</dbReference>
<dbReference type="GO" id="GO:0016614">
    <property type="term" value="F:oxidoreductase activity, acting on CH-OH group of donors"/>
    <property type="evidence" value="ECO:0007669"/>
    <property type="project" value="InterPro"/>
</dbReference>
<dbReference type="PANTHER" id="PTHR11552:SF147">
    <property type="entry name" value="CHOLINE DEHYDROGENASE, MITOCHONDRIAL"/>
    <property type="match status" value="1"/>
</dbReference>
<gene>
    <name evidence="9" type="ORF">D2T33_14230</name>
</gene>
<dbReference type="Pfam" id="PF05199">
    <property type="entry name" value="GMC_oxred_C"/>
    <property type="match status" value="1"/>
</dbReference>
<keyword evidence="10" id="KW-1185">Reference proteome</keyword>
<evidence type="ECO:0000313" key="10">
    <source>
        <dbReference type="Proteomes" id="UP000285710"/>
    </source>
</evidence>
<evidence type="ECO:0000259" key="7">
    <source>
        <dbReference type="PROSITE" id="PS00623"/>
    </source>
</evidence>
<dbReference type="PIRSF" id="PIRSF000137">
    <property type="entry name" value="Alcohol_oxidase"/>
    <property type="match status" value="1"/>
</dbReference>
<keyword evidence="3 6" id="KW-0285">Flavoprotein</keyword>
<dbReference type="EMBL" id="SAUW01000014">
    <property type="protein sequence ID" value="RWR09598.1"/>
    <property type="molecule type" value="Genomic_DNA"/>
</dbReference>
<dbReference type="AlphaFoldDB" id="A0A443IR26"/>
<protein>
    <submittedName>
        <fullName evidence="9">FAD-binding protein</fullName>
    </submittedName>
</protein>
<evidence type="ECO:0000256" key="1">
    <source>
        <dbReference type="ARBA" id="ARBA00001974"/>
    </source>
</evidence>
<dbReference type="InterPro" id="IPR007867">
    <property type="entry name" value="GMC_OxRtase_C"/>
</dbReference>
<evidence type="ECO:0000256" key="5">
    <source>
        <dbReference type="PIRSR" id="PIRSR000137-2"/>
    </source>
</evidence>
<comment type="caution">
    <text evidence="9">The sequence shown here is derived from an EMBL/GenBank/DDBJ whole genome shotgun (WGS) entry which is preliminary data.</text>
</comment>
<feature type="domain" description="Glucose-methanol-choline oxidoreductase N-terminal" evidence="7">
    <location>
        <begin position="88"/>
        <end position="111"/>
    </location>
</feature>
<dbReference type="PROSITE" id="PS00624">
    <property type="entry name" value="GMC_OXRED_2"/>
    <property type="match status" value="1"/>
</dbReference>
<dbReference type="Proteomes" id="UP000285710">
    <property type="component" value="Unassembled WGS sequence"/>
</dbReference>
<dbReference type="PROSITE" id="PS00623">
    <property type="entry name" value="GMC_OXRED_1"/>
    <property type="match status" value="1"/>
</dbReference>
<evidence type="ECO:0000313" key="9">
    <source>
        <dbReference type="EMBL" id="RWR09598.1"/>
    </source>
</evidence>
<evidence type="ECO:0000256" key="4">
    <source>
        <dbReference type="ARBA" id="ARBA00022827"/>
    </source>
</evidence>
<evidence type="ECO:0000256" key="6">
    <source>
        <dbReference type="RuleBase" id="RU003968"/>
    </source>
</evidence>
<organism evidence="9 10">
    <name type="scientific">Paenirhodobacter populi</name>
    <dbReference type="NCBI Taxonomy" id="2306993"/>
    <lineage>
        <taxon>Bacteria</taxon>
        <taxon>Pseudomonadati</taxon>
        <taxon>Pseudomonadota</taxon>
        <taxon>Alphaproteobacteria</taxon>
        <taxon>Rhodobacterales</taxon>
        <taxon>Rhodobacter group</taxon>
        <taxon>Paenirhodobacter</taxon>
    </lineage>
</organism>
<dbReference type="InterPro" id="IPR012132">
    <property type="entry name" value="GMC_OxRdtase"/>
</dbReference>
<dbReference type="Gene3D" id="3.50.50.60">
    <property type="entry name" value="FAD/NAD(P)-binding domain"/>
    <property type="match status" value="1"/>
</dbReference>
<feature type="binding site" evidence="5">
    <location>
        <position position="226"/>
    </location>
    <ligand>
        <name>FAD</name>
        <dbReference type="ChEBI" id="CHEBI:57692"/>
    </ligand>
</feature>
<sequence length="538" mass="58590">MTNPLPDQARFDYVIVGGGTAGCILAEALSRSGRNKVLMCEAGGEARSPWIRIPAGFYKLLTNHRYNWGFWSAEEAATDNRRIAIPRGKGLGGSTLINGMIYVRGQPGDYDLWQDKGCAGWGWSDVLPHFKALENWTGPNPDGLRGSSGPLPINEVVEQNDIGRAFIAAAEQLGQPFNPDYNGASQEGVGWYQVNQKRGERWSAERAWLAPARGRDGLTVATDTRVTRILLNGRRATGVKLLQNGRELTIHAREVILAAGAIQSPQLLELSGIGDPARLRALGIETAHALPGVGENYIDHFCTRMSWRVSQPVTLNELTRGPNLVAQVLKYALARRGVLTYGTGLTHAFLRSREDVARPDVQYFFMHASYANAAERKLDRAPGMTLGVTQLRPQSRGSIHAQSPDIAQQPQIVPNFLDHEEDRRAMIDGMRLGRSLIEQPAMDGFRVSEIAPGTGCRTDADWLSFARANGQTIYHAIGTCKMGVDPMAVVDPSLRVHGMAGLRVIDASVMPEMVSGNTQAAVMMVAHKAASLLAAETP</sequence>
<feature type="domain" description="Glucose-methanol-choline oxidoreductase N-terminal" evidence="8">
    <location>
        <begin position="260"/>
        <end position="274"/>
    </location>
</feature>
<reference evidence="9 10" key="1">
    <citation type="submission" date="2019-01" db="EMBL/GenBank/DDBJ databases">
        <title>Sinorhodobacter populi sp. nov. isolated from the symptomatic bark tissue of Populus euramericana canker.</title>
        <authorList>
            <person name="Xu G."/>
        </authorList>
    </citation>
    <scope>NUCLEOTIDE SEQUENCE [LARGE SCALE GENOMIC DNA]</scope>
    <source>
        <strain evidence="9 10">2D-5</strain>
    </source>
</reference>
<name>A0A443IR26_9RHOB</name>
<dbReference type="Pfam" id="PF00732">
    <property type="entry name" value="GMC_oxred_N"/>
    <property type="match status" value="1"/>
</dbReference>
<accession>A0A443IR26</accession>
<reference evidence="9 10" key="2">
    <citation type="submission" date="2019-01" db="EMBL/GenBank/DDBJ databases">
        <authorList>
            <person name="Li Y."/>
        </authorList>
    </citation>
    <scope>NUCLEOTIDE SEQUENCE [LARGE SCALE GENOMIC DNA]</scope>
    <source>
        <strain evidence="9 10">2D-5</strain>
    </source>
</reference>
<dbReference type="PANTHER" id="PTHR11552">
    <property type="entry name" value="GLUCOSE-METHANOL-CHOLINE GMC OXIDOREDUCTASE"/>
    <property type="match status" value="1"/>
</dbReference>